<dbReference type="OrthoDB" id="6427080at2759"/>
<evidence type="ECO:0000256" key="8">
    <source>
        <dbReference type="ARBA" id="ARBA00023204"/>
    </source>
</evidence>
<dbReference type="RefSeq" id="XP_018023880.1">
    <property type="nucleotide sequence ID" value="XM_018168391.2"/>
</dbReference>
<dbReference type="KEGG" id="hazt:108679690"/>
<comment type="similarity">
    <text evidence="3">Belongs to the PARI family.</text>
</comment>
<keyword evidence="7" id="KW-0238">DNA-binding</keyword>
<dbReference type="Proteomes" id="UP000694843">
    <property type="component" value="Unplaced"/>
</dbReference>
<keyword evidence="9" id="KW-0539">Nucleus</keyword>
<feature type="compositionally biased region" description="Polar residues" evidence="12">
    <location>
        <begin position="810"/>
        <end position="828"/>
    </location>
</feature>
<evidence type="ECO:0000256" key="10">
    <source>
        <dbReference type="ARBA" id="ARBA00031632"/>
    </source>
</evidence>
<evidence type="ECO:0000313" key="14">
    <source>
        <dbReference type="RefSeq" id="XP_018023880.1"/>
    </source>
</evidence>
<evidence type="ECO:0000256" key="2">
    <source>
        <dbReference type="ARBA" id="ARBA00004496"/>
    </source>
</evidence>
<keyword evidence="13" id="KW-1185">Reference proteome</keyword>
<gene>
    <name evidence="14" type="primary">LOC108679690</name>
</gene>
<name>A0A8B7PCZ6_HYAAZ</name>
<organism evidence="13 14">
    <name type="scientific">Hyalella azteca</name>
    <name type="common">Amphipod</name>
    <dbReference type="NCBI Taxonomy" id="294128"/>
    <lineage>
        <taxon>Eukaryota</taxon>
        <taxon>Metazoa</taxon>
        <taxon>Ecdysozoa</taxon>
        <taxon>Arthropoda</taxon>
        <taxon>Crustacea</taxon>
        <taxon>Multicrustacea</taxon>
        <taxon>Malacostraca</taxon>
        <taxon>Eumalacostraca</taxon>
        <taxon>Peracarida</taxon>
        <taxon>Amphipoda</taxon>
        <taxon>Senticaudata</taxon>
        <taxon>Talitrida</taxon>
        <taxon>Talitroidea</taxon>
        <taxon>Hyalellidae</taxon>
        <taxon>Hyalella</taxon>
    </lineage>
</organism>
<evidence type="ECO:0000256" key="9">
    <source>
        <dbReference type="ARBA" id="ARBA00023242"/>
    </source>
</evidence>
<evidence type="ECO:0000256" key="6">
    <source>
        <dbReference type="ARBA" id="ARBA00022763"/>
    </source>
</evidence>
<proteinExistence type="inferred from homology"/>
<dbReference type="GO" id="GO:0006281">
    <property type="term" value="P:DNA repair"/>
    <property type="evidence" value="ECO:0007669"/>
    <property type="project" value="UniProtKB-KW"/>
</dbReference>
<dbReference type="GO" id="GO:2000042">
    <property type="term" value="P:negative regulation of double-strand break repair via homologous recombination"/>
    <property type="evidence" value="ECO:0007669"/>
    <property type="project" value="InterPro"/>
</dbReference>
<reference evidence="14" key="1">
    <citation type="submission" date="2025-08" db="UniProtKB">
        <authorList>
            <consortium name="RefSeq"/>
        </authorList>
    </citation>
    <scope>IDENTIFICATION</scope>
    <source>
        <tissue evidence="14">Whole organism</tissue>
    </source>
</reference>
<evidence type="ECO:0000256" key="7">
    <source>
        <dbReference type="ARBA" id="ARBA00023125"/>
    </source>
</evidence>
<feature type="region of interest" description="Disordered" evidence="12">
    <location>
        <begin position="80"/>
        <end position="113"/>
    </location>
</feature>
<dbReference type="GO" id="GO:0005737">
    <property type="term" value="C:cytoplasm"/>
    <property type="evidence" value="ECO:0007669"/>
    <property type="project" value="UniProtKB-SubCell"/>
</dbReference>
<sequence>MPMATQNKIAAGSLLTDETSEFVVLFTPHLLRVDVEAVENELSNIIGCEGIIRAVSSNWLSDNLDLCMKTPKVLSAASPLSRSKKTEIAHPDESGETEIAHPDESGEDKSSPAEVKRSVAVYEAVVGMCRKACLLHPRATLLSLKEQQQALLLCLARRNKEANKDFGADASDFQAAWNVLKKEAREQLTCGRTVVKLSENMDPALQDLYELVSSYKAFISSCNYLDFLSLAHIFSTALGAANNPIHRVLSSKVLVVEGCIDVMERLMLLPLIRRAAYLYTSAPGSCSRYKVQDHMSEDSARNSEAKPVLPAEFSISSSEHSIQFTRVDISHQSADEILDSLFGTAPNAACLTPGTRHTRGIQPNASLPSPRDLSFGTPVSSKVSGSRDLCTSNLKSSVRTPRANACRSRGGETLLYIRQVMVCQLRLLLNTRDEMALAVNCSLPGTALSQAAFADIKQEARRINMPMFQTILSVVQKRRLGGSGYQLPSNSQILAHVAPLTNFVDHINKLTTIVEDESCPTTAANKILTSIKRYVVQQCTGVHSKKCPIKVSTIEAVHKNLLETLDSCLSTPALITENKTNPCNAGKQAGLPYPVLGLLQRLCDRCTGECSTADDGAVALVSACADTNDIVLTQASGSPRLVYTPLRVPSLLSLYRTPPPCQDDPEDVIVEEKLSVRYMKRNKATPARSKRHQSCLAWAPDNLSPLQVIASPVPLSQSGVGSLAQSRISSHDVLEMIADLPDSSLAKGDMDAKERLKNIPKCSNNKQAPAVKRSSKRSLLSDMSGIAKDAEKNKKSKIDSGPVSAKRNKNSQQLPSCQKSITSFFKSK</sequence>
<evidence type="ECO:0000256" key="11">
    <source>
        <dbReference type="ARBA" id="ARBA00032731"/>
    </source>
</evidence>
<dbReference type="GeneID" id="108679690"/>
<dbReference type="InterPro" id="IPR038932">
    <property type="entry name" value="PARPBP"/>
</dbReference>
<dbReference type="GO" id="GO:0005634">
    <property type="term" value="C:nucleus"/>
    <property type="evidence" value="ECO:0007669"/>
    <property type="project" value="UniProtKB-SubCell"/>
</dbReference>
<evidence type="ECO:0000256" key="4">
    <source>
        <dbReference type="ARBA" id="ARBA00014320"/>
    </source>
</evidence>
<keyword evidence="6" id="KW-0227">DNA damage</keyword>
<dbReference type="Gene3D" id="1.10.486.10">
    <property type="entry name" value="PCRA, domain 4"/>
    <property type="match status" value="1"/>
</dbReference>
<evidence type="ECO:0000256" key="12">
    <source>
        <dbReference type="SAM" id="MobiDB-lite"/>
    </source>
</evidence>
<dbReference type="GO" id="GO:0000785">
    <property type="term" value="C:chromatin"/>
    <property type="evidence" value="ECO:0007669"/>
    <property type="project" value="TreeGrafter"/>
</dbReference>
<evidence type="ECO:0000256" key="1">
    <source>
        <dbReference type="ARBA" id="ARBA00004123"/>
    </source>
</evidence>
<evidence type="ECO:0000256" key="3">
    <source>
        <dbReference type="ARBA" id="ARBA00009135"/>
    </source>
</evidence>
<dbReference type="GO" id="GO:0003677">
    <property type="term" value="F:DNA binding"/>
    <property type="evidence" value="ECO:0007669"/>
    <property type="project" value="UniProtKB-KW"/>
</dbReference>
<accession>A0A8B7PCZ6</accession>
<dbReference type="PANTHER" id="PTHR32121">
    <property type="entry name" value="PCNA-INTERACTING PARTNER"/>
    <property type="match status" value="1"/>
</dbReference>
<feature type="compositionally biased region" description="Basic and acidic residues" evidence="12">
    <location>
        <begin position="788"/>
        <end position="798"/>
    </location>
</feature>
<comment type="subcellular location">
    <subcellularLocation>
        <location evidence="2">Cytoplasm</location>
    </subcellularLocation>
    <subcellularLocation>
        <location evidence="1">Nucleus</location>
    </subcellularLocation>
</comment>
<evidence type="ECO:0000313" key="13">
    <source>
        <dbReference type="Proteomes" id="UP000694843"/>
    </source>
</evidence>
<dbReference type="AlphaFoldDB" id="A0A8B7PCZ6"/>
<dbReference type="PANTHER" id="PTHR32121:SF0">
    <property type="entry name" value="PCNA-INTERACTING PARTNER"/>
    <property type="match status" value="1"/>
</dbReference>
<feature type="region of interest" description="Disordered" evidence="12">
    <location>
        <begin position="756"/>
        <end position="828"/>
    </location>
</feature>
<keyword evidence="5" id="KW-0963">Cytoplasm</keyword>
<feature type="compositionally biased region" description="Basic and acidic residues" evidence="12">
    <location>
        <begin position="84"/>
        <end position="113"/>
    </location>
</feature>
<evidence type="ECO:0000256" key="5">
    <source>
        <dbReference type="ARBA" id="ARBA00022490"/>
    </source>
</evidence>
<protein>
    <recommendedName>
        <fullName evidence="4">PCNA-interacting partner</fullName>
    </recommendedName>
    <alternativeName>
        <fullName evidence="10">PARP-1 binding protein</fullName>
    </alternativeName>
    <alternativeName>
        <fullName evidence="11">PARP1-binding protein</fullName>
    </alternativeName>
</protein>
<keyword evidence="8" id="KW-0234">DNA repair</keyword>